<gene>
    <name evidence="1" type="ORF">N0F65_000337</name>
</gene>
<dbReference type="EMBL" id="DAKRPA010000225">
    <property type="protein sequence ID" value="DAZ94958.1"/>
    <property type="molecule type" value="Genomic_DNA"/>
</dbReference>
<evidence type="ECO:0000313" key="2">
    <source>
        <dbReference type="Proteomes" id="UP001146120"/>
    </source>
</evidence>
<proteinExistence type="predicted"/>
<dbReference type="AlphaFoldDB" id="A0AAV2YNP0"/>
<dbReference type="PANTHER" id="PTHR33417">
    <property type="entry name" value="G-BOX BINDING PROTEIN"/>
    <property type="match status" value="1"/>
</dbReference>
<dbReference type="InterPro" id="IPR010530">
    <property type="entry name" value="B12D"/>
</dbReference>
<accession>A0AAV2YNP0</accession>
<dbReference type="Proteomes" id="UP001146120">
    <property type="component" value="Unassembled WGS sequence"/>
</dbReference>
<keyword evidence="2" id="KW-1185">Reference proteome</keyword>
<comment type="caution">
    <text evidence="1">The sequence shown here is derived from an EMBL/GenBank/DDBJ whole genome shotgun (WGS) entry which is preliminary data.</text>
</comment>
<organism evidence="1 2">
    <name type="scientific">Lagenidium giganteum</name>
    <dbReference type="NCBI Taxonomy" id="4803"/>
    <lineage>
        <taxon>Eukaryota</taxon>
        <taxon>Sar</taxon>
        <taxon>Stramenopiles</taxon>
        <taxon>Oomycota</taxon>
        <taxon>Peronosporomycetes</taxon>
        <taxon>Pythiales</taxon>
        <taxon>Pythiaceae</taxon>
    </lineage>
</organism>
<feature type="non-terminal residue" evidence="1">
    <location>
        <position position="1"/>
    </location>
</feature>
<name>A0AAV2YNP0_9STRA</name>
<reference evidence="1" key="1">
    <citation type="submission" date="2022-11" db="EMBL/GenBank/DDBJ databases">
        <authorList>
            <person name="Morgan W.R."/>
            <person name="Tartar A."/>
        </authorList>
    </citation>
    <scope>NUCLEOTIDE SEQUENCE</scope>
    <source>
        <strain evidence="1">ARSEF 373</strain>
    </source>
</reference>
<dbReference type="Pfam" id="PF06522">
    <property type="entry name" value="B12D"/>
    <property type="match status" value="2"/>
</dbReference>
<protein>
    <submittedName>
        <fullName evidence="1">Uncharacterized protein</fullName>
    </submittedName>
</protein>
<sequence>DLHVKPALLLPPTCLAGGDSLRNPLTSWHHNHNTHTKMAARVNRSNISLLKLWLTDKGTFPVVIICSGAAVAASAAAARTLFMHPDVCINKSRRESTFHHTDEVGASWRQFRFRMANIKRNPINQSHQFDDLERDAAAATRLSNHGSLRNPPTSWHHNHNTHTKMAARVNRSNISLLKLWLTDKGTFPVVIICSGAAVAASAAAARTLFMHPDVCINKSRRESTFHHTDEVGASWRQFRFRMANIKRNPINQSHQFDDLFAKPENATVKR</sequence>
<reference evidence="1" key="2">
    <citation type="journal article" date="2023" name="Microbiol Resour">
        <title>Decontamination and Annotation of the Draft Genome Sequence of the Oomycete Lagenidium giganteum ARSEF 373.</title>
        <authorList>
            <person name="Morgan W.R."/>
            <person name="Tartar A."/>
        </authorList>
    </citation>
    <scope>NUCLEOTIDE SEQUENCE</scope>
    <source>
        <strain evidence="1">ARSEF 373</strain>
    </source>
</reference>
<evidence type="ECO:0000313" key="1">
    <source>
        <dbReference type="EMBL" id="DAZ94958.1"/>
    </source>
</evidence>